<accession>A0A371E6G4</accession>
<dbReference type="Proteomes" id="UP000257109">
    <property type="component" value="Unassembled WGS sequence"/>
</dbReference>
<feature type="non-terminal residue" evidence="1">
    <location>
        <position position="1"/>
    </location>
</feature>
<comment type="caution">
    <text evidence="1">The sequence shown here is derived from an EMBL/GenBank/DDBJ whole genome shotgun (WGS) entry which is preliminary data.</text>
</comment>
<protein>
    <submittedName>
        <fullName evidence="1">Uncharacterized protein</fullName>
    </submittedName>
</protein>
<reference evidence="1" key="1">
    <citation type="submission" date="2018-05" db="EMBL/GenBank/DDBJ databases">
        <title>Draft genome of Mucuna pruriens seed.</title>
        <authorList>
            <person name="Nnadi N.E."/>
            <person name="Vos R."/>
            <person name="Hasami M.H."/>
            <person name="Devisetty U.K."/>
            <person name="Aguiy J.C."/>
        </authorList>
    </citation>
    <scope>NUCLEOTIDE SEQUENCE [LARGE SCALE GENOMIC DNA]</scope>
    <source>
        <strain evidence="1">JCA_2017</strain>
    </source>
</reference>
<evidence type="ECO:0000313" key="1">
    <source>
        <dbReference type="EMBL" id="RDX61618.1"/>
    </source>
</evidence>
<proteinExistence type="predicted"/>
<organism evidence="1 2">
    <name type="scientific">Mucuna pruriens</name>
    <name type="common">Velvet bean</name>
    <name type="synonym">Dolichos pruriens</name>
    <dbReference type="NCBI Taxonomy" id="157652"/>
    <lineage>
        <taxon>Eukaryota</taxon>
        <taxon>Viridiplantae</taxon>
        <taxon>Streptophyta</taxon>
        <taxon>Embryophyta</taxon>
        <taxon>Tracheophyta</taxon>
        <taxon>Spermatophyta</taxon>
        <taxon>Magnoliopsida</taxon>
        <taxon>eudicotyledons</taxon>
        <taxon>Gunneridae</taxon>
        <taxon>Pentapetalae</taxon>
        <taxon>rosids</taxon>
        <taxon>fabids</taxon>
        <taxon>Fabales</taxon>
        <taxon>Fabaceae</taxon>
        <taxon>Papilionoideae</taxon>
        <taxon>50 kb inversion clade</taxon>
        <taxon>NPAAA clade</taxon>
        <taxon>indigoferoid/millettioid clade</taxon>
        <taxon>Phaseoleae</taxon>
        <taxon>Mucuna</taxon>
    </lineage>
</organism>
<gene>
    <name evidence="1" type="ORF">CR513_60132</name>
</gene>
<name>A0A371E6G4_MUCPR</name>
<evidence type="ECO:0000313" key="2">
    <source>
        <dbReference type="Proteomes" id="UP000257109"/>
    </source>
</evidence>
<keyword evidence="2" id="KW-1185">Reference proteome</keyword>
<sequence>MPRREDTPRLRGVINTIARGFVGGSLISAKRRYLHTINNIHANTNRVPRQLPPITFIDQDFVLIDQGNSAGIMYMSTFKRLQIPEAKICPYHEQLVGFLSKRVDIHGYIDLLTTFSQDLIQRLDQTLNIEYSWRHSIHPTPSYEIPLHTIKVNQKMARQDYVDSSRVVTRPPRENNISAHV</sequence>
<dbReference type="AlphaFoldDB" id="A0A371E6G4"/>
<dbReference type="EMBL" id="QJKJ01016021">
    <property type="protein sequence ID" value="RDX61618.1"/>
    <property type="molecule type" value="Genomic_DNA"/>
</dbReference>